<proteinExistence type="inferred from homology"/>
<dbReference type="EMBL" id="JAUSVO010000004">
    <property type="protein sequence ID" value="MDQ0438465.1"/>
    <property type="molecule type" value="Genomic_DNA"/>
</dbReference>
<dbReference type="Proteomes" id="UP001241603">
    <property type="component" value="Unassembled WGS sequence"/>
</dbReference>
<comment type="caution">
    <text evidence="2">The sequence shown here is derived from an EMBL/GenBank/DDBJ whole genome shotgun (WGS) entry which is preliminary data.</text>
</comment>
<dbReference type="GO" id="GO:0047653">
    <property type="term" value="F:allantoin racemase activity"/>
    <property type="evidence" value="ECO:0007669"/>
    <property type="project" value="UniProtKB-EC"/>
</dbReference>
<evidence type="ECO:0000313" key="2">
    <source>
        <dbReference type="EMBL" id="MDQ0438465.1"/>
    </source>
</evidence>
<dbReference type="InterPro" id="IPR053714">
    <property type="entry name" value="Iso_Racemase_Enz_sf"/>
</dbReference>
<sequence>MKKRILWVNTVGWDAYDQPIGDVLAAIKDPETEVEVVSLALEGQLTHVEYRAYEALTYADIVRIAYDGGRRGVDAMVIGCFYDPALKEAREVSGDMVVVAPCLAAVQLATTLANRFSVVVTRRKCIDQMVDRIREYGAHDRLASMVSLNIGVESLQQDPETTKAGIIAAGRRAIEQDGAEAIVLGCTCEFGFHEEAQKVLGVPVIDAVSAPFKLAEHLAGLKLQFGWSPSRVGSCEPPPAGEIERFGLFRSAPVLGNRLIV</sequence>
<dbReference type="PANTHER" id="PTHR28047">
    <property type="entry name" value="PROTEIN DCG1"/>
    <property type="match status" value="1"/>
</dbReference>
<dbReference type="EC" id="5.1.99.3" evidence="2"/>
<protein>
    <submittedName>
        <fullName evidence="2">Allantoin racemase</fullName>
        <ecNumber evidence="2">5.1.99.3</ecNumber>
    </submittedName>
</protein>
<evidence type="ECO:0000256" key="1">
    <source>
        <dbReference type="ARBA" id="ARBA00038414"/>
    </source>
</evidence>
<dbReference type="PANTHER" id="PTHR28047:SF5">
    <property type="entry name" value="PROTEIN DCG1"/>
    <property type="match status" value="1"/>
</dbReference>
<gene>
    <name evidence="2" type="ORF">QO014_002860</name>
</gene>
<dbReference type="RefSeq" id="WP_266349381.1">
    <property type="nucleotide sequence ID" value="NZ_JAPKNG010000004.1"/>
</dbReference>
<dbReference type="InterPro" id="IPR001920">
    <property type="entry name" value="Asp/Glu_race"/>
</dbReference>
<dbReference type="InterPro" id="IPR015942">
    <property type="entry name" value="Asp/Glu/hydantoin_racemase"/>
</dbReference>
<evidence type="ECO:0000313" key="3">
    <source>
        <dbReference type="Proteomes" id="UP001241603"/>
    </source>
</evidence>
<organism evidence="2 3">
    <name type="scientific">Kaistia dalseonensis</name>
    <dbReference type="NCBI Taxonomy" id="410840"/>
    <lineage>
        <taxon>Bacteria</taxon>
        <taxon>Pseudomonadati</taxon>
        <taxon>Pseudomonadota</taxon>
        <taxon>Alphaproteobacteria</taxon>
        <taxon>Hyphomicrobiales</taxon>
        <taxon>Kaistiaceae</taxon>
        <taxon>Kaistia</taxon>
    </lineage>
</organism>
<dbReference type="Gene3D" id="3.40.50.12500">
    <property type="match status" value="1"/>
</dbReference>
<accession>A0ABU0H858</accession>
<name>A0ABU0H858_9HYPH</name>
<keyword evidence="3" id="KW-1185">Reference proteome</keyword>
<comment type="similarity">
    <text evidence="1">Belongs to the HyuE racemase family.</text>
</comment>
<dbReference type="Pfam" id="PF01177">
    <property type="entry name" value="Asp_Glu_race"/>
    <property type="match status" value="1"/>
</dbReference>
<dbReference type="InterPro" id="IPR052186">
    <property type="entry name" value="Hydantoin_racemase-like"/>
</dbReference>
<keyword evidence="2" id="KW-0413">Isomerase</keyword>
<reference evidence="2 3" key="1">
    <citation type="submission" date="2023-07" db="EMBL/GenBank/DDBJ databases">
        <title>Genomic Encyclopedia of Type Strains, Phase IV (KMG-IV): sequencing the most valuable type-strain genomes for metagenomic binning, comparative biology and taxonomic classification.</title>
        <authorList>
            <person name="Goeker M."/>
        </authorList>
    </citation>
    <scope>NUCLEOTIDE SEQUENCE [LARGE SCALE GENOMIC DNA]</scope>
    <source>
        <strain evidence="2 3">B6-8</strain>
    </source>
</reference>
<dbReference type="SUPFAM" id="SSF53681">
    <property type="entry name" value="Aspartate/glutamate racemase"/>
    <property type="match status" value="1"/>
</dbReference>